<evidence type="ECO:0000256" key="3">
    <source>
        <dbReference type="ARBA" id="ARBA00022722"/>
    </source>
</evidence>
<evidence type="ECO:0000313" key="9">
    <source>
        <dbReference type="Proteomes" id="UP001152622"/>
    </source>
</evidence>
<accession>A0A9Q1E7H4</accession>
<evidence type="ECO:0000313" key="8">
    <source>
        <dbReference type="EMBL" id="KAJ8333627.1"/>
    </source>
</evidence>
<dbReference type="AlphaFoldDB" id="A0A9Q1E7H4"/>
<dbReference type="EMBL" id="JAINUF010000023">
    <property type="protein sequence ID" value="KAJ8333627.1"/>
    <property type="molecule type" value="Genomic_DNA"/>
</dbReference>
<dbReference type="InterPro" id="IPR036397">
    <property type="entry name" value="RNaseH_sf"/>
</dbReference>
<dbReference type="GO" id="GO:0003676">
    <property type="term" value="F:nucleic acid binding"/>
    <property type="evidence" value="ECO:0007669"/>
    <property type="project" value="InterPro"/>
</dbReference>
<evidence type="ECO:0000256" key="4">
    <source>
        <dbReference type="ARBA" id="ARBA00022759"/>
    </source>
</evidence>
<evidence type="ECO:0000256" key="6">
    <source>
        <dbReference type="SAM" id="MobiDB-lite"/>
    </source>
</evidence>
<comment type="caution">
    <text evidence="8">The sequence shown here is derived from an EMBL/GenBank/DDBJ whole genome shotgun (WGS) entry which is preliminary data.</text>
</comment>
<dbReference type="GO" id="GO:0004519">
    <property type="term" value="F:endonuclease activity"/>
    <property type="evidence" value="ECO:0007669"/>
    <property type="project" value="UniProtKB-KW"/>
</dbReference>
<sequence length="274" mass="30174">MAEYPEMFYYAWDLDRCPVTAKAIQMARNEWTGDSQVGYAVVTHHQVLESARLPGHLSAQAAELFALTRACHLAEGQPDAISQGNATADTAAKAAAFPPPNTILSLLTQAAAPTDTPLASVQDCKAGATPQEKAKWKRDGMKVPNAAHPAPQQPFEYLMMDFIELNPCRGLVLDKELADTRMISYCVQLSNVLRSVHQQVKAALPEPASGPLHDLQPGDWVVIKDFRRKKWHQARWRGPFQVLLTMPTAVRVEGRASWVHASHCERAPPAPKEG</sequence>
<protein>
    <recommendedName>
        <fullName evidence="7">Murine leukemia virus integrase C-terminal domain-containing protein</fullName>
    </recommendedName>
</protein>
<reference evidence="8" key="1">
    <citation type="journal article" date="2023" name="Science">
        <title>Genome structures resolve the early diversification of teleost fishes.</title>
        <authorList>
            <person name="Parey E."/>
            <person name="Louis A."/>
            <person name="Montfort J."/>
            <person name="Bouchez O."/>
            <person name="Roques C."/>
            <person name="Iampietro C."/>
            <person name="Lluch J."/>
            <person name="Castinel A."/>
            <person name="Donnadieu C."/>
            <person name="Desvignes T."/>
            <person name="Floi Bucao C."/>
            <person name="Jouanno E."/>
            <person name="Wen M."/>
            <person name="Mejri S."/>
            <person name="Dirks R."/>
            <person name="Jansen H."/>
            <person name="Henkel C."/>
            <person name="Chen W.J."/>
            <person name="Zahm M."/>
            <person name="Cabau C."/>
            <person name="Klopp C."/>
            <person name="Thompson A.W."/>
            <person name="Robinson-Rechavi M."/>
            <person name="Braasch I."/>
            <person name="Lecointre G."/>
            <person name="Bobe J."/>
            <person name="Postlethwait J.H."/>
            <person name="Berthelot C."/>
            <person name="Roest Crollius H."/>
            <person name="Guiguen Y."/>
        </authorList>
    </citation>
    <scope>NUCLEOTIDE SEQUENCE</scope>
    <source>
        <strain evidence="8">WJC10195</strain>
    </source>
</reference>
<dbReference type="GO" id="GO:0016779">
    <property type="term" value="F:nucleotidyltransferase activity"/>
    <property type="evidence" value="ECO:0007669"/>
    <property type="project" value="UniProtKB-KW"/>
</dbReference>
<dbReference type="InterPro" id="IPR040643">
    <property type="entry name" value="MLVIN_C"/>
</dbReference>
<keyword evidence="5" id="KW-0378">Hydrolase</keyword>
<dbReference type="GO" id="GO:0016787">
    <property type="term" value="F:hydrolase activity"/>
    <property type="evidence" value="ECO:0007669"/>
    <property type="project" value="UniProtKB-KW"/>
</dbReference>
<proteinExistence type="predicted"/>
<evidence type="ECO:0000256" key="2">
    <source>
        <dbReference type="ARBA" id="ARBA00022695"/>
    </source>
</evidence>
<feature type="compositionally biased region" description="Basic and acidic residues" evidence="6">
    <location>
        <begin position="132"/>
        <end position="141"/>
    </location>
</feature>
<keyword evidence="2" id="KW-0548">Nucleotidyltransferase</keyword>
<keyword evidence="4" id="KW-0255">Endonuclease</keyword>
<name>A0A9Q1E7H4_SYNKA</name>
<evidence type="ECO:0000259" key="7">
    <source>
        <dbReference type="Pfam" id="PF18697"/>
    </source>
</evidence>
<keyword evidence="9" id="KW-1185">Reference proteome</keyword>
<dbReference type="Pfam" id="PF18697">
    <property type="entry name" value="MLVIN_C"/>
    <property type="match status" value="1"/>
</dbReference>
<evidence type="ECO:0000256" key="5">
    <source>
        <dbReference type="ARBA" id="ARBA00022801"/>
    </source>
</evidence>
<keyword evidence="3" id="KW-0540">Nuclease</keyword>
<dbReference type="Gene3D" id="2.30.30.850">
    <property type="match status" value="1"/>
</dbReference>
<dbReference type="Proteomes" id="UP001152622">
    <property type="component" value="Chromosome 23"/>
</dbReference>
<evidence type="ECO:0000256" key="1">
    <source>
        <dbReference type="ARBA" id="ARBA00022679"/>
    </source>
</evidence>
<dbReference type="Gene3D" id="3.30.420.10">
    <property type="entry name" value="Ribonuclease H-like superfamily/Ribonuclease H"/>
    <property type="match status" value="1"/>
</dbReference>
<gene>
    <name evidence="8" type="ORF">SKAU_G00416350</name>
</gene>
<feature type="domain" description="Murine leukemia virus integrase C-terminal" evidence="7">
    <location>
        <begin position="213"/>
        <end position="267"/>
    </location>
</feature>
<dbReference type="OrthoDB" id="8947436at2759"/>
<organism evidence="8 9">
    <name type="scientific">Synaphobranchus kaupii</name>
    <name type="common">Kaup's arrowtooth eel</name>
    <dbReference type="NCBI Taxonomy" id="118154"/>
    <lineage>
        <taxon>Eukaryota</taxon>
        <taxon>Metazoa</taxon>
        <taxon>Chordata</taxon>
        <taxon>Craniata</taxon>
        <taxon>Vertebrata</taxon>
        <taxon>Euteleostomi</taxon>
        <taxon>Actinopterygii</taxon>
        <taxon>Neopterygii</taxon>
        <taxon>Teleostei</taxon>
        <taxon>Anguilliformes</taxon>
        <taxon>Synaphobranchidae</taxon>
        <taxon>Synaphobranchus</taxon>
    </lineage>
</organism>
<keyword evidence="1" id="KW-0808">Transferase</keyword>
<feature type="region of interest" description="Disordered" evidence="6">
    <location>
        <begin position="125"/>
        <end position="146"/>
    </location>
</feature>